<feature type="domain" description="Tyr recombinase" evidence="2">
    <location>
        <begin position="1"/>
        <end position="102"/>
    </location>
</feature>
<comment type="caution">
    <text evidence="3">The sequence shown here is derived from an EMBL/GenBank/DDBJ whole genome shotgun (WGS) entry which is preliminary data.</text>
</comment>
<evidence type="ECO:0000313" key="4">
    <source>
        <dbReference type="Proteomes" id="UP000557872"/>
    </source>
</evidence>
<dbReference type="PROSITE" id="PS51898">
    <property type="entry name" value="TYR_RECOMBINASE"/>
    <property type="match status" value="1"/>
</dbReference>
<dbReference type="EMBL" id="JACBAZ010000005">
    <property type="protein sequence ID" value="NWK56590.1"/>
    <property type="molecule type" value="Genomic_DNA"/>
</dbReference>
<proteinExistence type="predicted"/>
<dbReference type="Gene3D" id="1.10.443.10">
    <property type="entry name" value="Intergrase catalytic core"/>
    <property type="match status" value="1"/>
</dbReference>
<evidence type="ECO:0000313" key="3">
    <source>
        <dbReference type="EMBL" id="NWK56590.1"/>
    </source>
</evidence>
<sequence>MLRCPLVSTPGCPSDAIFLISYGEGFSAEAWGHAVHSYLTQSDVAARGESHLLRHACATHMLEHGADLRTIQTLLGHYSDTTRTLLGHYSDTTRTLTSGYHGNLYPCFHREAVRCPPQHASPGVMK</sequence>
<accession>A0A851GP38</accession>
<evidence type="ECO:0000259" key="2">
    <source>
        <dbReference type="PROSITE" id="PS51898"/>
    </source>
</evidence>
<dbReference type="InterPro" id="IPR002104">
    <property type="entry name" value="Integrase_catalytic"/>
</dbReference>
<dbReference type="Proteomes" id="UP000557872">
    <property type="component" value="Unassembled WGS sequence"/>
</dbReference>
<dbReference type="AlphaFoldDB" id="A0A851GP38"/>
<dbReference type="GO" id="GO:0015074">
    <property type="term" value="P:DNA integration"/>
    <property type="evidence" value="ECO:0007669"/>
    <property type="project" value="InterPro"/>
</dbReference>
<protein>
    <submittedName>
        <fullName evidence="3">Tyrosine-type recombinase/integrase</fullName>
    </submittedName>
</protein>
<evidence type="ECO:0000256" key="1">
    <source>
        <dbReference type="ARBA" id="ARBA00023172"/>
    </source>
</evidence>
<name>A0A851GP38_9BACT</name>
<dbReference type="GO" id="GO:0006310">
    <property type="term" value="P:DNA recombination"/>
    <property type="evidence" value="ECO:0007669"/>
    <property type="project" value="UniProtKB-KW"/>
</dbReference>
<dbReference type="Pfam" id="PF00589">
    <property type="entry name" value="Phage_integrase"/>
    <property type="match status" value="1"/>
</dbReference>
<gene>
    <name evidence="3" type="ORF">HW115_13290</name>
</gene>
<dbReference type="InterPro" id="IPR011010">
    <property type="entry name" value="DNA_brk_join_enz"/>
</dbReference>
<dbReference type="RefSeq" id="WP_178933393.1">
    <property type="nucleotide sequence ID" value="NZ_JACBAZ010000005.1"/>
</dbReference>
<keyword evidence="4" id="KW-1185">Reference proteome</keyword>
<reference evidence="3 4" key="1">
    <citation type="submission" date="2020-07" db="EMBL/GenBank/DDBJ databases">
        <title>Roseicoccus Jingziensis gen. nov., sp. nov., isolated from coastal seawater.</title>
        <authorList>
            <person name="Feng X."/>
        </authorList>
    </citation>
    <scope>NUCLEOTIDE SEQUENCE [LARGE SCALE GENOMIC DNA]</scope>
    <source>
        <strain evidence="3 4">N1E253</strain>
    </source>
</reference>
<dbReference type="SUPFAM" id="SSF56349">
    <property type="entry name" value="DNA breaking-rejoining enzymes"/>
    <property type="match status" value="1"/>
</dbReference>
<keyword evidence="1" id="KW-0233">DNA recombination</keyword>
<organism evidence="3 4">
    <name type="scientific">Oceaniferula marina</name>
    <dbReference type="NCBI Taxonomy" id="2748318"/>
    <lineage>
        <taxon>Bacteria</taxon>
        <taxon>Pseudomonadati</taxon>
        <taxon>Verrucomicrobiota</taxon>
        <taxon>Verrucomicrobiia</taxon>
        <taxon>Verrucomicrobiales</taxon>
        <taxon>Verrucomicrobiaceae</taxon>
        <taxon>Oceaniferula</taxon>
    </lineage>
</organism>
<dbReference type="InterPro" id="IPR013762">
    <property type="entry name" value="Integrase-like_cat_sf"/>
</dbReference>
<dbReference type="GO" id="GO:0003677">
    <property type="term" value="F:DNA binding"/>
    <property type="evidence" value="ECO:0007669"/>
    <property type="project" value="InterPro"/>
</dbReference>